<name>A0A2C6KU87_9APIC</name>
<dbReference type="GeneID" id="94425768"/>
<protein>
    <submittedName>
        <fullName evidence="2">Nse4</fullName>
    </submittedName>
</protein>
<evidence type="ECO:0000313" key="2">
    <source>
        <dbReference type="EMBL" id="PHJ23790.1"/>
    </source>
</evidence>
<proteinExistence type="predicted"/>
<feature type="region of interest" description="Disordered" evidence="1">
    <location>
        <begin position="230"/>
        <end position="273"/>
    </location>
</feature>
<dbReference type="OrthoDB" id="332865at2759"/>
<feature type="compositionally biased region" description="Low complexity" evidence="1">
    <location>
        <begin position="241"/>
        <end position="252"/>
    </location>
</feature>
<dbReference type="RefSeq" id="XP_067925464.1">
    <property type="nucleotide sequence ID" value="XM_068062557.1"/>
</dbReference>
<dbReference type="VEuPathDB" id="ToxoDB:CSUI_002355"/>
<evidence type="ECO:0000313" key="3">
    <source>
        <dbReference type="Proteomes" id="UP000221165"/>
    </source>
</evidence>
<keyword evidence="3" id="KW-1185">Reference proteome</keyword>
<feature type="compositionally biased region" description="Basic and acidic residues" evidence="1">
    <location>
        <begin position="454"/>
        <end position="472"/>
    </location>
</feature>
<gene>
    <name evidence="2" type="ORF">CSUI_002355</name>
</gene>
<organism evidence="2 3">
    <name type="scientific">Cystoisospora suis</name>
    <dbReference type="NCBI Taxonomy" id="483139"/>
    <lineage>
        <taxon>Eukaryota</taxon>
        <taxon>Sar</taxon>
        <taxon>Alveolata</taxon>
        <taxon>Apicomplexa</taxon>
        <taxon>Conoidasida</taxon>
        <taxon>Coccidia</taxon>
        <taxon>Eucoccidiorida</taxon>
        <taxon>Eimeriorina</taxon>
        <taxon>Sarcocystidae</taxon>
        <taxon>Cystoisospora</taxon>
    </lineage>
</organism>
<comment type="caution">
    <text evidence="2">The sequence shown here is derived from an EMBL/GenBank/DDBJ whole genome shotgun (WGS) entry which is preliminary data.</text>
</comment>
<accession>A0A2C6KU87</accession>
<feature type="region of interest" description="Disordered" evidence="1">
    <location>
        <begin position="1"/>
        <end position="25"/>
    </location>
</feature>
<feature type="region of interest" description="Disordered" evidence="1">
    <location>
        <begin position="165"/>
        <end position="198"/>
    </location>
</feature>
<dbReference type="Proteomes" id="UP000221165">
    <property type="component" value="Unassembled WGS sequence"/>
</dbReference>
<sequence length="472" mass="51395">MEEEEDSSWKTGPCSHSASQRQHARSSFFLRNMANDLEDAVKRAQAPSSPSQIDSIMRVDDGLIRRVASTDTQGVKSVCKTGNCIAGLVRANAVHMNKEKQEEQLAVLLDKWKSCDASSERRDGPLRGLCFVSLSRMSPRSLYACHSLHYGGCLLHSLLRGDRTEGAPKRRKYPVRGQRSRPAEEDATSTEIGASPDDCMRAAETLEIKNEIYRTLVAVNRIQQLSAETRGGSASAGGGSPSSCGANSSQASFRESDDVEDNNGARPRNGRAGADDVGWVDVWQLVTDPRGIEGFNRTCLNLFALTLLVRENRVAIKQRVDNGASPKRSSACYLAKVVVDDEREENLDSSCPRAPVSNVSPPPVAGHLSIPRTASPANCQALVSPWTLGLWQEVCRSMSLTTFDNPLVDSQAVLERLRNREARVVEKSAPRPEANPTASETLACLDGNVSGRSATDKKRQRASCERTGTRAT</sequence>
<reference evidence="2 3" key="1">
    <citation type="journal article" date="2017" name="Int. J. Parasitol.">
        <title>The genome of the protozoan parasite Cystoisospora suis and a reverse vaccinology approach to identify vaccine candidates.</title>
        <authorList>
            <person name="Palmieri N."/>
            <person name="Shrestha A."/>
            <person name="Ruttkowski B."/>
            <person name="Beck T."/>
            <person name="Vogl C."/>
            <person name="Tomley F."/>
            <person name="Blake D.P."/>
            <person name="Joachim A."/>
        </authorList>
    </citation>
    <scope>NUCLEOTIDE SEQUENCE [LARGE SCALE GENOMIC DNA]</scope>
    <source>
        <strain evidence="2 3">Wien I</strain>
    </source>
</reference>
<feature type="region of interest" description="Disordered" evidence="1">
    <location>
        <begin position="424"/>
        <end position="472"/>
    </location>
</feature>
<dbReference type="AlphaFoldDB" id="A0A2C6KU87"/>
<dbReference type="EMBL" id="MIGC01001006">
    <property type="protein sequence ID" value="PHJ23790.1"/>
    <property type="molecule type" value="Genomic_DNA"/>
</dbReference>
<evidence type="ECO:0000256" key="1">
    <source>
        <dbReference type="SAM" id="MobiDB-lite"/>
    </source>
</evidence>